<proteinExistence type="predicted"/>
<name>A0A165IDK0_EXIGL</name>
<organism evidence="1 2">
    <name type="scientific">Exidia glandulosa HHB12029</name>
    <dbReference type="NCBI Taxonomy" id="1314781"/>
    <lineage>
        <taxon>Eukaryota</taxon>
        <taxon>Fungi</taxon>
        <taxon>Dikarya</taxon>
        <taxon>Basidiomycota</taxon>
        <taxon>Agaricomycotina</taxon>
        <taxon>Agaricomycetes</taxon>
        <taxon>Auriculariales</taxon>
        <taxon>Exidiaceae</taxon>
        <taxon>Exidia</taxon>
    </lineage>
</organism>
<sequence length="134" mass="15048">MALRVCTTTAIDRMPSSLSAAQRLRMENGSEYGIQGVDTPRPSLPPSAQYIGTEALETFQREKDVYDTQCTLRTSNILNAFLLMRARHGRMSPARSTTPGGWDGVAMAGRWSMRARAWFLAFLRRRRSGPTRHS</sequence>
<dbReference type="EMBL" id="KV425993">
    <property type="protein sequence ID" value="KZV93258.1"/>
    <property type="molecule type" value="Genomic_DNA"/>
</dbReference>
<gene>
    <name evidence="1" type="ORF">EXIGLDRAFT_768267</name>
</gene>
<evidence type="ECO:0000313" key="1">
    <source>
        <dbReference type="EMBL" id="KZV93258.1"/>
    </source>
</evidence>
<reference evidence="1 2" key="1">
    <citation type="journal article" date="2016" name="Mol. Biol. Evol.">
        <title>Comparative Genomics of Early-Diverging Mushroom-Forming Fungi Provides Insights into the Origins of Lignocellulose Decay Capabilities.</title>
        <authorList>
            <person name="Nagy L.G."/>
            <person name="Riley R."/>
            <person name="Tritt A."/>
            <person name="Adam C."/>
            <person name="Daum C."/>
            <person name="Floudas D."/>
            <person name="Sun H."/>
            <person name="Yadav J.S."/>
            <person name="Pangilinan J."/>
            <person name="Larsson K.H."/>
            <person name="Matsuura K."/>
            <person name="Barry K."/>
            <person name="Labutti K."/>
            <person name="Kuo R."/>
            <person name="Ohm R.A."/>
            <person name="Bhattacharya S.S."/>
            <person name="Shirouzu T."/>
            <person name="Yoshinaga Y."/>
            <person name="Martin F.M."/>
            <person name="Grigoriev I.V."/>
            <person name="Hibbett D.S."/>
        </authorList>
    </citation>
    <scope>NUCLEOTIDE SEQUENCE [LARGE SCALE GENOMIC DNA]</scope>
    <source>
        <strain evidence="1 2">HHB12029</strain>
    </source>
</reference>
<dbReference type="InParanoid" id="A0A165IDK0"/>
<dbReference type="Proteomes" id="UP000077266">
    <property type="component" value="Unassembled WGS sequence"/>
</dbReference>
<keyword evidence="2" id="KW-1185">Reference proteome</keyword>
<dbReference type="AlphaFoldDB" id="A0A165IDK0"/>
<evidence type="ECO:0000313" key="2">
    <source>
        <dbReference type="Proteomes" id="UP000077266"/>
    </source>
</evidence>
<protein>
    <submittedName>
        <fullName evidence="1">Uncharacterized protein</fullName>
    </submittedName>
</protein>
<accession>A0A165IDK0</accession>